<keyword evidence="12 17" id="KW-0520">NAD</keyword>
<feature type="transmembrane region" description="Helical" evidence="17">
    <location>
        <begin position="153"/>
        <end position="171"/>
    </location>
</feature>
<evidence type="ECO:0000256" key="8">
    <source>
        <dbReference type="ARBA" id="ARBA00022792"/>
    </source>
</evidence>
<feature type="transmembrane region" description="Helical" evidence="17">
    <location>
        <begin position="178"/>
        <end position="196"/>
    </location>
</feature>
<gene>
    <name evidence="20" type="primary">ND2</name>
</gene>
<comment type="similarity">
    <text evidence="2 17">Belongs to the complex I subunit 2 family.</text>
</comment>
<protein>
    <recommendedName>
        <fullName evidence="4 17">NADH-ubiquinone oxidoreductase chain 2</fullName>
        <ecNumber evidence="3 17">7.1.1.2</ecNumber>
    </recommendedName>
</protein>
<organism evidence="20">
    <name type="scientific">Florometra sp. BMK-2020</name>
    <dbReference type="NCBI Taxonomy" id="2719553"/>
    <lineage>
        <taxon>Eukaryota</taxon>
        <taxon>Metazoa</taxon>
        <taxon>Echinodermata</taxon>
        <taxon>Pelmatozoa</taxon>
        <taxon>Crinoidea</taxon>
        <taxon>Articulata</taxon>
        <taxon>Comatulida</taxon>
        <taxon>Antedonidae</taxon>
        <taxon>Florometra</taxon>
    </lineage>
</organism>
<name>A0A6M8U148_9ECHI</name>
<evidence type="ECO:0000256" key="3">
    <source>
        <dbReference type="ARBA" id="ARBA00012944"/>
    </source>
</evidence>
<keyword evidence="9 17" id="KW-1278">Translocase</keyword>
<dbReference type="Pfam" id="PF06444">
    <property type="entry name" value="NADH_dehy_S2_C"/>
    <property type="match status" value="1"/>
</dbReference>
<dbReference type="InterPro" id="IPR003917">
    <property type="entry name" value="NADH_UbQ_OxRdtase_chain2"/>
</dbReference>
<feature type="transmembrane region" description="Helical" evidence="17">
    <location>
        <begin position="5"/>
        <end position="21"/>
    </location>
</feature>
<evidence type="ECO:0000259" key="19">
    <source>
        <dbReference type="Pfam" id="PF06444"/>
    </source>
</evidence>
<evidence type="ECO:0000256" key="4">
    <source>
        <dbReference type="ARBA" id="ARBA00021008"/>
    </source>
</evidence>
<evidence type="ECO:0000256" key="12">
    <source>
        <dbReference type="ARBA" id="ARBA00023027"/>
    </source>
</evidence>
<evidence type="ECO:0000256" key="9">
    <source>
        <dbReference type="ARBA" id="ARBA00022967"/>
    </source>
</evidence>
<keyword evidence="10 17" id="KW-0249">Electron transport</keyword>
<accession>A0A6M8U148</accession>
<dbReference type="InterPro" id="IPR010933">
    <property type="entry name" value="NADH_DH_su2_C"/>
</dbReference>
<evidence type="ECO:0000256" key="5">
    <source>
        <dbReference type="ARBA" id="ARBA00022448"/>
    </source>
</evidence>
<feature type="transmembrane region" description="Helical" evidence="17">
    <location>
        <begin position="241"/>
        <end position="261"/>
    </location>
</feature>
<evidence type="ECO:0000256" key="11">
    <source>
        <dbReference type="ARBA" id="ARBA00022989"/>
    </source>
</evidence>
<dbReference type="PANTHER" id="PTHR46552">
    <property type="entry name" value="NADH-UBIQUINONE OXIDOREDUCTASE CHAIN 2"/>
    <property type="match status" value="1"/>
</dbReference>
<dbReference type="PRINTS" id="PR01436">
    <property type="entry name" value="NADHDHGNASE2"/>
</dbReference>
<evidence type="ECO:0000256" key="13">
    <source>
        <dbReference type="ARBA" id="ARBA00023075"/>
    </source>
</evidence>
<feature type="transmembrane region" description="Helical" evidence="17">
    <location>
        <begin position="57"/>
        <end position="75"/>
    </location>
</feature>
<dbReference type="PANTHER" id="PTHR46552:SF1">
    <property type="entry name" value="NADH-UBIQUINONE OXIDOREDUCTASE CHAIN 2"/>
    <property type="match status" value="1"/>
</dbReference>
<keyword evidence="15 17" id="KW-0472">Membrane</keyword>
<evidence type="ECO:0000259" key="18">
    <source>
        <dbReference type="Pfam" id="PF00361"/>
    </source>
</evidence>
<keyword evidence="7 17" id="KW-0812">Transmembrane</keyword>
<keyword evidence="8 17" id="KW-0999">Mitochondrion inner membrane</keyword>
<feature type="transmembrane region" description="Helical" evidence="17">
    <location>
        <begin position="322"/>
        <end position="343"/>
    </location>
</feature>
<keyword evidence="6 17" id="KW-0679">Respiratory chain</keyword>
<evidence type="ECO:0000256" key="2">
    <source>
        <dbReference type="ARBA" id="ARBA00007012"/>
    </source>
</evidence>
<evidence type="ECO:0000256" key="14">
    <source>
        <dbReference type="ARBA" id="ARBA00023128"/>
    </source>
</evidence>
<keyword evidence="11 17" id="KW-1133">Transmembrane helix</keyword>
<evidence type="ECO:0000256" key="16">
    <source>
        <dbReference type="ARBA" id="ARBA00049551"/>
    </source>
</evidence>
<keyword evidence="13 17" id="KW-0830">Ubiquinone</keyword>
<dbReference type="Pfam" id="PF00361">
    <property type="entry name" value="Proton_antipo_M"/>
    <property type="match status" value="1"/>
</dbReference>
<dbReference type="InterPro" id="IPR050175">
    <property type="entry name" value="Complex_I_Subunit_2"/>
</dbReference>
<proteinExistence type="inferred from homology"/>
<keyword evidence="5" id="KW-0813">Transport</keyword>
<evidence type="ECO:0000256" key="10">
    <source>
        <dbReference type="ARBA" id="ARBA00022982"/>
    </source>
</evidence>
<dbReference type="InterPro" id="IPR001750">
    <property type="entry name" value="ND/Mrp_TM"/>
</dbReference>
<keyword evidence="14 17" id="KW-0496">Mitochondrion</keyword>
<geneLocation type="mitochondrion" evidence="20"/>
<dbReference type="AlphaFoldDB" id="A0A6M8U148"/>
<feature type="domain" description="NADH:quinone oxidoreductase/Mrp antiporter transmembrane" evidence="18">
    <location>
        <begin position="23"/>
        <end position="288"/>
    </location>
</feature>
<dbReference type="GO" id="GO:0005743">
    <property type="term" value="C:mitochondrial inner membrane"/>
    <property type="evidence" value="ECO:0007669"/>
    <property type="project" value="UniProtKB-SubCell"/>
</dbReference>
<evidence type="ECO:0000256" key="6">
    <source>
        <dbReference type="ARBA" id="ARBA00022660"/>
    </source>
</evidence>
<dbReference type="GO" id="GO:0006120">
    <property type="term" value="P:mitochondrial electron transport, NADH to ubiquinone"/>
    <property type="evidence" value="ECO:0007669"/>
    <property type="project" value="InterPro"/>
</dbReference>
<dbReference type="EC" id="7.1.1.2" evidence="3 17"/>
<comment type="function">
    <text evidence="17">Core subunit of the mitochondrial membrane respiratory chain NADH dehydrogenase (Complex I) which catalyzes electron transfer from NADH through the respiratory chain, using ubiquinone as an electron acceptor. Essential for the catalytic activity and assembly of complex I.</text>
</comment>
<feature type="domain" description="NADH dehydrogenase subunit 2 C-terminal" evidence="19">
    <location>
        <begin position="290"/>
        <end position="341"/>
    </location>
</feature>
<evidence type="ECO:0000256" key="7">
    <source>
        <dbReference type="ARBA" id="ARBA00022692"/>
    </source>
</evidence>
<comment type="catalytic activity">
    <reaction evidence="16 17">
        <text>a ubiquinone + NADH + 5 H(+)(in) = a ubiquinol + NAD(+) + 4 H(+)(out)</text>
        <dbReference type="Rhea" id="RHEA:29091"/>
        <dbReference type="Rhea" id="RHEA-COMP:9565"/>
        <dbReference type="Rhea" id="RHEA-COMP:9566"/>
        <dbReference type="ChEBI" id="CHEBI:15378"/>
        <dbReference type="ChEBI" id="CHEBI:16389"/>
        <dbReference type="ChEBI" id="CHEBI:17976"/>
        <dbReference type="ChEBI" id="CHEBI:57540"/>
        <dbReference type="ChEBI" id="CHEBI:57945"/>
        <dbReference type="EC" id="7.1.1.2"/>
    </reaction>
</comment>
<evidence type="ECO:0000313" key="20">
    <source>
        <dbReference type="EMBL" id="QKJ80220.1"/>
    </source>
</evidence>
<dbReference type="EMBL" id="MT302206">
    <property type="protein sequence ID" value="QKJ80220.1"/>
    <property type="molecule type" value="Genomic_DNA"/>
</dbReference>
<feature type="transmembrane region" description="Helical" evidence="17">
    <location>
        <begin position="202"/>
        <end position="220"/>
    </location>
</feature>
<sequence>MNRNINIFFLINIIIGTTIAITSNHWFLIWIGLETNTLSILPLIINNNNNRNIEATIKYFLINALAAAILLNAALINVWNNGSWIINSPINNNSIILFSIALLFKLSIAPFHFWFPEVINGVSLSNGLIISTWQKIAPTVITINIINNLNNNFIILCSLLSIILGSWNGLNQTLTRKIMAFSSINHIGWIILTSLFNQNISLIMLSLYIIINTSIFSNFINNNTTNISNSNKNNIINPWNAILTSTLLLSLGGLPPLSGFINKFISLNTIINNNAIIVTIPLILGSLISLFFYLRLVFNTNMINFPQNSLLILNIRNNNNNFLLVVNIIANIILPIIPLILLFS</sequence>
<evidence type="ECO:0000256" key="15">
    <source>
        <dbReference type="ARBA" id="ARBA00023136"/>
    </source>
</evidence>
<reference evidence="20" key="2">
    <citation type="submission" date="2020-04" db="EMBL/GenBank/DDBJ databases">
        <authorList>
            <person name="Kim B.-M."/>
            <person name="Rhee J.-S."/>
        </authorList>
    </citation>
    <scope>NUCLEOTIDE SEQUENCE</scope>
</reference>
<feature type="transmembrane region" description="Helical" evidence="17">
    <location>
        <begin position="95"/>
        <end position="115"/>
    </location>
</feature>
<evidence type="ECO:0000256" key="17">
    <source>
        <dbReference type="RuleBase" id="RU003403"/>
    </source>
</evidence>
<evidence type="ECO:0000256" key="1">
    <source>
        <dbReference type="ARBA" id="ARBA00004448"/>
    </source>
</evidence>
<dbReference type="GO" id="GO:0008137">
    <property type="term" value="F:NADH dehydrogenase (ubiquinone) activity"/>
    <property type="evidence" value="ECO:0007669"/>
    <property type="project" value="UniProtKB-EC"/>
</dbReference>
<feature type="transmembrane region" description="Helical" evidence="17">
    <location>
        <begin position="273"/>
        <end position="294"/>
    </location>
</feature>
<comment type="subcellular location">
    <subcellularLocation>
        <location evidence="1 17">Mitochondrion inner membrane</location>
        <topology evidence="1 17">Multi-pass membrane protein</topology>
    </subcellularLocation>
</comment>
<reference evidence="20" key="1">
    <citation type="journal article" date="2020" name="Mitochondrial DNA Part B Resour">
        <title>Characterization and phylogenetic analysis of the complete mitochondrial genome of Florometra species (Echinodermata, Crinoidea).</title>
        <authorList>
            <person name="Nam S.-E."/>
            <person name="Park H.S."/>
            <person name="Rhee J.-S."/>
        </authorList>
    </citation>
    <scope>NUCLEOTIDE SEQUENCE</scope>
</reference>